<reference evidence="2" key="1">
    <citation type="journal article" date="2011" name="PLoS ONE">
        <title>A deep insight into the sialotranscriptome of the gulf coast tick, Amblyomma maculatum.</title>
        <authorList>
            <person name="Karim S."/>
            <person name="Singh P."/>
            <person name="Ribeiro J.M."/>
        </authorList>
    </citation>
    <scope>NUCLEOTIDE SEQUENCE</scope>
    <source>
        <tissue evidence="2">Salivary gland</tissue>
    </source>
</reference>
<accession>G3MFR6</accession>
<name>G3MFR6_AMBMU</name>
<dbReference type="GO" id="GO:0008270">
    <property type="term" value="F:zinc ion binding"/>
    <property type="evidence" value="ECO:0007669"/>
    <property type="project" value="InterPro"/>
</dbReference>
<dbReference type="GO" id="GO:0003676">
    <property type="term" value="F:nucleic acid binding"/>
    <property type="evidence" value="ECO:0007669"/>
    <property type="project" value="InterPro"/>
</dbReference>
<dbReference type="SUPFAM" id="SSF57756">
    <property type="entry name" value="Retrovirus zinc finger-like domains"/>
    <property type="match status" value="1"/>
</dbReference>
<feature type="compositionally biased region" description="Low complexity" evidence="1">
    <location>
        <begin position="369"/>
        <end position="378"/>
    </location>
</feature>
<dbReference type="InterPro" id="IPR036875">
    <property type="entry name" value="Znf_CCHC_sf"/>
</dbReference>
<dbReference type="EMBL" id="JO840717">
    <property type="protein sequence ID" value="AEO32334.1"/>
    <property type="molecule type" value="mRNA"/>
</dbReference>
<organism evidence="2">
    <name type="scientific">Amblyomma maculatum</name>
    <name type="common">Gulf Coast tick</name>
    <dbReference type="NCBI Taxonomy" id="34609"/>
    <lineage>
        <taxon>Eukaryota</taxon>
        <taxon>Metazoa</taxon>
        <taxon>Ecdysozoa</taxon>
        <taxon>Arthropoda</taxon>
        <taxon>Chelicerata</taxon>
        <taxon>Arachnida</taxon>
        <taxon>Acari</taxon>
        <taxon>Parasitiformes</taxon>
        <taxon>Ixodida</taxon>
        <taxon>Ixodoidea</taxon>
        <taxon>Ixodidae</taxon>
        <taxon>Amblyomminae</taxon>
        <taxon>Amblyomma</taxon>
    </lineage>
</organism>
<feature type="region of interest" description="Disordered" evidence="1">
    <location>
        <begin position="307"/>
        <end position="411"/>
    </location>
</feature>
<feature type="non-terminal residue" evidence="2">
    <location>
        <position position="411"/>
    </location>
</feature>
<evidence type="ECO:0000313" key="2">
    <source>
        <dbReference type="EMBL" id="AEO32334.1"/>
    </source>
</evidence>
<proteinExistence type="evidence at transcript level"/>
<evidence type="ECO:0008006" key="3">
    <source>
        <dbReference type="Google" id="ProtNLM"/>
    </source>
</evidence>
<protein>
    <recommendedName>
        <fullName evidence="3">CCHC-type domain-containing protein</fullName>
    </recommendedName>
</protein>
<evidence type="ECO:0000256" key="1">
    <source>
        <dbReference type="SAM" id="MobiDB-lite"/>
    </source>
</evidence>
<sequence>MEVVEGEEVDPREFTVPGQWFQCRGKKVVPLEKSKKEIEAEQFRLKQAGRKLAAFSVERQEARIPEGADKIILRPEGGLDRLLKRGAAYLTRMIRASAGVNIEETEEEDIVLPNTKQHSILIATTSGERKMKYASINRIKLGEEEEVAVFAYVGTPDGCGKGVVHGVDRIFTQEDIMQMLRHKANPEAIGVRRLGKDSTTILILFKEEKVPRTVILGGAPHRCYLYKKKYEVCKACGRLGHRIDVCPNPTNIKCRGCGQENPPEDHTCKLKCQLCGKEHMLGDSKCKLIHRTPYEIKKRIWEKKMKKEAESEGATNQIAKTQEHQSRPRARQEGEKEGYKPRTSSFPRLGEEQRTASRGRSSSRRRSQSRGLSSSRARTPSRDRDEPTTENGESKGVSFAGKDTQGRNIKK</sequence>
<feature type="compositionally biased region" description="Basic and acidic residues" evidence="1">
    <location>
        <begin position="321"/>
        <end position="340"/>
    </location>
</feature>
<dbReference type="AlphaFoldDB" id="G3MFR6"/>